<dbReference type="EMBL" id="CAXDID020000101">
    <property type="protein sequence ID" value="CAL6026097.1"/>
    <property type="molecule type" value="Genomic_DNA"/>
</dbReference>
<dbReference type="EMBL" id="CATOUU010000880">
    <property type="protein sequence ID" value="CAI9956865.1"/>
    <property type="molecule type" value="Genomic_DNA"/>
</dbReference>
<comment type="caution">
    <text evidence="1">The sequence shown here is derived from an EMBL/GenBank/DDBJ whole genome shotgun (WGS) entry which is preliminary data.</text>
</comment>
<dbReference type="Proteomes" id="UP001642409">
    <property type="component" value="Unassembled WGS sequence"/>
</dbReference>
<evidence type="ECO:0000313" key="6">
    <source>
        <dbReference type="EMBL" id="CAL6026101.1"/>
    </source>
</evidence>
<dbReference type="EMBL" id="CATOUU010000880">
    <property type="protein sequence ID" value="CAI9956867.1"/>
    <property type="molecule type" value="Genomic_DNA"/>
</dbReference>
<evidence type="ECO:0000313" key="5">
    <source>
        <dbReference type="EMBL" id="CAL6026097.1"/>
    </source>
</evidence>
<dbReference type="EMBL" id="CAXDID020000101">
    <property type="protein sequence ID" value="CAL6026093.1"/>
    <property type="molecule type" value="Genomic_DNA"/>
</dbReference>
<dbReference type="EMBL" id="CAXDID020000101">
    <property type="protein sequence ID" value="CAL6026101.1"/>
    <property type="molecule type" value="Genomic_DNA"/>
</dbReference>
<dbReference type="EMBL" id="CATOUU010000880">
    <property type="protein sequence ID" value="CAI9956863.1"/>
    <property type="molecule type" value="Genomic_DNA"/>
</dbReference>
<keyword evidence="7" id="KW-1185">Reference proteome</keyword>
<evidence type="ECO:0000313" key="7">
    <source>
        <dbReference type="Proteomes" id="UP001642409"/>
    </source>
</evidence>
<organism evidence="1">
    <name type="scientific">Hexamita inflata</name>
    <dbReference type="NCBI Taxonomy" id="28002"/>
    <lineage>
        <taxon>Eukaryota</taxon>
        <taxon>Metamonada</taxon>
        <taxon>Diplomonadida</taxon>
        <taxon>Hexamitidae</taxon>
        <taxon>Hexamitinae</taxon>
        <taxon>Hexamita</taxon>
    </lineage>
</organism>
<proteinExistence type="predicted"/>
<protein>
    <submittedName>
        <fullName evidence="1">PFU (PLAA family ubiquitin binding) domain-containing protein</fullName>
    </submittedName>
    <submittedName>
        <fullName evidence="4">PFU_(PLAA family ubiquitin binding) domain-containing protein</fullName>
    </submittedName>
</protein>
<evidence type="ECO:0000313" key="2">
    <source>
        <dbReference type="EMBL" id="CAI9956865.1"/>
    </source>
</evidence>
<sequence>MKTKYIVFQIISEAPKKIDIMFHKYLVQLFATSESKPVAVYALRILAHICDHSTYQFVKENLNPFLLKLGENEGVDLETLVVRLSKYKLSGLFGNSNAMRELVKQLVGGK</sequence>
<accession>A0AA86V4W4</accession>
<reference evidence="1" key="1">
    <citation type="submission" date="2023-06" db="EMBL/GenBank/DDBJ databases">
        <authorList>
            <person name="Kurt Z."/>
        </authorList>
    </citation>
    <scope>NUCLEOTIDE SEQUENCE</scope>
</reference>
<reference evidence="4 7" key="2">
    <citation type="submission" date="2024-07" db="EMBL/GenBank/DDBJ databases">
        <authorList>
            <person name="Akdeniz Z."/>
        </authorList>
    </citation>
    <scope>NUCLEOTIDE SEQUENCE [LARGE SCALE GENOMIC DNA]</scope>
</reference>
<dbReference type="AlphaFoldDB" id="A0AA86V4W4"/>
<evidence type="ECO:0000313" key="3">
    <source>
        <dbReference type="EMBL" id="CAI9956867.1"/>
    </source>
</evidence>
<name>A0AA86V4W4_9EUKA</name>
<evidence type="ECO:0000313" key="1">
    <source>
        <dbReference type="EMBL" id="CAI9956863.1"/>
    </source>
</evidence>
<gene>
    <name evidence="4" type="ORF">HINF_LOCUS30678</name>
    <name evidence="5" type="ORF">HINF_LOCUS30680</name>
    <name evidence="6" type="ORF">HINF_LOCUS30682</name>
    <name evidence="1" type="ORF">HINF_LOCUS44508</name>
    <name evidence="2" type="ORF">HINF_LOCUS44510</name>
    <name evidence="3" type="ORF">HINF_LOCUS44512</name>
</gene>
<evidence type="ECO:0000313" key="4">
    <source>
        <dbReference type="EMBL" id="CAL6026093.1"/>
    </source>
</evidence>